<dbReference type="InterPro" id="IPR030960">
    <property type="entry name" value="DHQS/DOIS_N"/>
</dbReference>
<keyword evidence="13 17" id="KW-0520">NAD</keyword>
<feature type="domain" description="3-dehydroquinate synthase N-terminal" evidence="18">
    <location>
        <begin position="67"/>
        <end position="178"/>
    </location>
</feature>
<comment type="function">
    <text evidence="17">Catalyzes the conversion of 3-deoxy-D-arabino-heptulosonate 7-phosphate (DAHP) to dehydroquinate (DHQ).</text>
</comment>
<dbReference type="EC" id="4.2.3.4" evidence="6 17"/>
<dbReference type="InterPro" id="IPR030963">
    <property type="entry name" value="DHQ_synth_fam"/>
</dbReference>
<dbReference type="HAMAP" id="MF_00110">
    <property type="entry name" value="DHQ_synthase"/>
    <property type="match status" value="1"/>
</dbReference>
<feature type="binding site" evidence="17">
    <location>
        <begin position="105"/>
        <end position="109"/>
    </location>
    <ligand>
        <name>NAD(+)</name>
        <dbReference type="ChEBI" id="CHEBI:57540"/>
    </ligand>
</feature>
<evidence type="ECO:0000256" key="9">
    <source>
        <dbReference type="ARBA" id="ARBA00022605"/>
    </source>
</evidence>
<dbReference type="PANTHER" id="PTHR43622">
    <property type="entry name" value="3-DEHYDROQUINATE SYNTHASE"/>
    <property type="match status" value="1"/>
</dbReference>
<evidence type="ECO:0000256" key="8">
    <source>
        <dbReference type="ARBA" id="ARBA00022490"/>
    </source>
</evidence>
<dbReference type="InterPro" id="IPR050071">
    <property type="entry name" value="Dehydroquinate_synthase"/>
</dbReference>
<feature type="binding site" evidence="17">
    <location>
        <begin position="129"/>
        <end position="130"/>
    </location>
    <ligand>
        <name>NAD(+)</name>
        <dbReference type="ChEBI" id="CHEBI:57540"/>
    </ligand>
</feature>
<feature type="binding site" evidence="17">
    <location>
        <position position="141"/>
    </location>
    <ligand>
        <name>NAD(+)</name>
        <dbReference type="ChEBI" id="CHEBI:57540"/>
    </ligand>
</feature>
<sequence>METILIQTPSKKYPVHIGSGVIEGLSSYLIKSFPSITNVMIITDENVADLYLNKLVNTLATIDTVSYVVPSGEKAKTFDVYYQCLTFALQQKLDRKSLVLAFGGGAVGDLAGFVAGTFMRGIPFIQVPTTILAHDSAVGGKVAINHPLGKNMIGVFYQPEAVYYDLNFLKSLPLREKRSGFAEVIKHGLIQDVSFYEWLLEHIHSLDDLTEEQLSYCLARGITIKGAIVSQDEKESGIRAFLNLGHTLGHAIEAEAGYGEISHGEAVIIGMVFALQISSDKLGFTFNHEKLVSWLNQLGYDTEVPSHLSVERLLEKMKQDKKSVGQTVQFVLLKEIGQPVMMGIDDDYIVNKLKGFLKTGEE</sequence>
<evidence type="ECO:0000256" key="17">
    <source>
        <dbReference type="HAMAP-Rule" id="MF_00110"/>
    </source>
</evidence>
<evidence type="ECO:0000313" key="21">
    <source>
        <dbReference type="Proteomes" id="UP001601059"/>
    </source>
</evidence>
<dbReference type="Pfam" id="PF24621">
    <property type="entry name" value="DHQS_C"/>
    <property type="match status" value="1"/>
</dbReference>
<evidence type="ECO:0000256" key="14">
    <source>
        <dbReference type="ARBA" id="ARBA00023141"/>
    </source>
</evidence>
<dbReference type="Proteomes" id="UP001601059">
    <property type="component" value="Unassembled WGS sequence"/>
</dbReference>
<keyword evidence="16 17" id="KW-0170">Cobalt</keyword>
<dbReference type="Gene3D" id="3.40.50.1970">
    <property type="match status" value="1"/>
</dbReference>
<evidence type="ECO:0000256" key="10">
    <source>
        <dbReference type="ARBA" id="ARBA00022723"/>
    </source>
</evidence>
<dbReference type="InterPro" id="IPR016037">
    <property type="entry name" value="DHQ_synth_AroB"/>
</dbReference>
<feature type="binding site" evidence="17">
    <location>
        <begin position="71"/>
        <end position="76"/>
    </location>
    <ligand>
        <name>NAD(+)</name>
        <dbReference type="ChEBI" id="CHEBI:57540"/>
    </ligand>
</feature>
<keyword evidence="8 17" id="KW-0963">Cytoplasm</keyword>
<name>A0ABW6KHC3_9BACI</name>
<comment type="caution">
    <text evidence="20">The sequence shown here is derived from an EMBL/GenBank/DDBJ whole genome shotgun (WGS) entry which is preliminary data.</text>
</comment>
<dbReference type="PIRSF" id="PIRSF001455">
    <property type="entry name" value="DHQ_synth"/>
    <property type="match status" value="1"/>
</dbReference>
<evidence type="ECO:0000256" key="1">
    <source>
        <dbReference type="ARBA" id="ARBA00001393"/>
    </source>
</evidence>
<feature type="binding site" evidence="17">
    <location>
        <position position="183"/>
    </location>
    <ligand>
        <name>Zn(2+)</name>
        <dbReference type="ChEBI" id="CHEBI:29105"/>
    </ligand>
</feature>
<evidence type="ECO:0000259" key="19">
    <source>
        <dbReference type="Pfam" id="PF24621"/>
    </source>
</evidence>
<dbReference type="RefSeq" id="WP_389362191.1">
    <property type="nucleotide sequence ID" value="NZ_JBIACK010000008.1"/>
</dbReference>
<keyword evidence="21" id="KW-1185">Reference proteome</keyword>
<evidence type="ECO:0000256" key="3">
    <source>
        <dbReference type="ARBA" id="ARBA00004496"/>
    </source>
</evidence>
<keyword evidence="12 17" id="KW-0862">Zinc</keyword>
<dbReference type="SUPFAM" id="SSF56796">
    <property type="entry name" value="Dehydroquinate synthase-like"/>
    <property type="match status" value="1"/>
</dbReference>
<reference evidence="20 21" key="1">
    <citation type="submission" date="2024-08" db="EMBL/GenBank/DDBJ databases">
        <title>Two novel Cytobacillus novel species.</title>
        <authorList>
            <person name="Liu G."/>
        </authorList>
    </citation>
    <scope>NUCLEOTIDE SEQUENCE [LARGE SCALE GENOMIC DNA]</scope>
    <source>
        <strain evidence="20 21">FJAT-54145</strain>
    </source>
</reference>
<evidence type="ECO:0000256" key="15">
    <source>
        <dbReference type="ARBA" id="ARBA00023239"/>
    </source>
</evidence>
<comment type="similarity">
    <text evidence="5 17">Belongs to the sugar phosphate cyclases superfamily. Dehydroquinate synthase family.</text>
</comment>
<evidence type="ECO:0000256" key="4">
    <source>
        <dbReference type="ARBA" id="ARBA00004661"/>
    </source>
</evidence>
<evidence type="ECO:0000256" key="2">
    <source>
        <dbReference type="ARBA" id="ARBA00001911"/>
    </source>
</evidence>
<dbReference type="InterPro" id="IPR056179">
    <property type="entry name" value="DHQS_C"/>
</dbReference>
<evidence type="ECO:0000256" key="13">
    <source>
        <dbReference type="ARBA" id="ARBA00023027"/>
    </source>
</evidence>
<keyword evidence="9 17" id="KW-0028">Amino-acid biosynthesis</keyword>
<dbReference type="CDD" id="cd08195">
    <property type="entry name" value="DHQS"/>
    <property type="match status" value="1"/>
</dbReference>
<feature type="binding site" evidence="17">
    <location>
        <position position="246"/>
    </location>
    <ligand>
        <name>Zn(2+)</name>
        <dbReference type="ChEBI" id="CHEBI:29105"/>
    </ligand>
</feature>
<evidence type="ECO:0000256" key="6">
    <source>
        <dbReference type="ARBA" id="ARBA00013031"/>
    </source>
</evidence>
<dbReference type="EMBL" id="JBIACK010000008">
    <property type="protein sequence ID" value="MFE8702233.1"/>
    <property type="molecule type" value="Genomic_DNA"/>
</dbReference>
<keyword evidence="14 17" id="KW-0057">Aromatic amino acid biosynthesis</keyword>
<comment type="caution">
    <text evidence="17">Lacks conserved residue(s) required for the propagation of feature annotation.</text>
</comment>
<evidence type="ECO:0000256" key="16">
    <source>
        <dbReference type="ARBA" id="ARBA00023285"/>
    </source>
</evidence>
<feature type="domain" description="3-dehydroquinate synthase C-terminal" evidence="19">
    <location>
        <begin position="180"/>
        <end position="323"/>
    </location>
</feature>
<organism evidence="20 21">
    <name type="scientific">Cytobacillus spartinae</name>
    <dbReference type="NCBI Taxonomy" id="3299023"/>
    <lineage>
        <taxon>Bacteria</taxon>
        <taxon>Bacillati</taxon>
        <taxon>Bacillota</taxon>
        <taxon>Bacilli</taxon>
        <taxon>Bacillales</taxon>
        <taxon>Bacillaceae</taxon>
        <taxon>Cytobacillus</taxon>
    </lineage>
</organism>
<proteinExistence type="inferred from homology"/>
<keyword evidence="11 17" id="KW-0547">Nucleotide-binding</keyword>
<dbReference type="Gene3D" id="1.20.1090.10">
    <property type="entry name" value="Dehydroquinate synthase-like - alpha domain"/>
    <property type="match status" value="1"/>
</dbReference>
<accession>A0ABW6KHC3</accession>
<gene>
    <name evidence="17 20" type="primary">aroB</name>
    <name evidence="20" type="ORF">ACFYKX_16665</name>
</gene>
<dbReference type="GO" id="GO:0003856">
    <property type="term" value="F:3-dehydroquinate synthase activity"/>
    <property type="evidence" value="ECO:0007669"/>
    <property type="project" value="UniProtKB-EC"/>
</dbReference>
<evidence type="ECO:0000256" key="7">
    <source>
        <dbReference type="ARBA" id="ARBA00017684"/>
    </source>
</evidence>
<evidence type="ECO:0000259" key="18">
    <source>
        <dbReference type="Pfam" id="PF01761"/>
    </source>
</evidence>
<comment type="subcellular location">
    <subcellularLocation>
        <location evidence="3 17">Cytoplasm</location>
    </subcellularLocation>
</comment>
<dbReference type="NCBIfam" id="TIGR01357">
    <property type="entry name" value="aroB"/>
    <property type="match status" value="1"/>
</dbReference>
<comment type="pathway">
    <text evidence="4 17">Metabolic intermediate biosynthesis; chorismate biosynthesis; chorismate from D-erythrose 4-phosphate and phosphoenolpyruvate: step 2/7.</text>
</comment>
<protein>
    <recommendedName>
        <fullName evidence="7 17">3-dehydroquinate synthase</fullName>
        <shortName evidence="17">DHQS</shortName>
        <ecNumber evidence="6 17">4.2.3.4</ecNumber>
    </recommendedName>
</protein>
<comment type="cofactor">
    <cofactor evidence="17">
        <name>Co(2+)</name>
        <dbReference type="ChEBI" id="CHEBI:48828"/>
    </cofactor>
    <cofactor evidence="17">
        <name>Zn(2+)</name>
        <dbReference type="ChEBI" id="CHEBI:29105"/>
    </cofactor>
    <text evidence="17">Binds 1 divalent metal cation per subunit. Can use either Co(2+) or Zn(2+).</text>
</comment>
<feature type="binding site" evidence="17">
    <location>
        <position position="263"/>
    </location>
    <ligand>
        <name>Zn(2+)</name>
        <dbReference type="ChEBI" id="CHEBI:29105"/>
    </ligand>
</feature>
<evidence type="ECO:0000256" key="12">
    <source>
        <dbReference type="ARBA" id="ARBA00022833"/>
    </source>
</evidence>
<comment type="cofactor">
    <cofactor evidence="2 17">
        <name>NAD(+)</name>
        <dbReference type="ChEBI" id="CHEBI:57540"/>
    </cofactor>
</comment>
<evidence type="ECO:0000256" key="5">
    <source>
        <dbReference type="ARBA" id="ARBA00005412"/>
    </source>
</evidence>
<keyword evidence="10 17" id="KW-0479">Metal-binding</keyword>
<dbReference type="PANTHER" id="PTHR43622:SF7">
    <property type="entry name" value="3-DEHYDROQUINATE SYNTHASE, CHLOROPLASTIC"/>
    <property type="match status" value="1"/>
</dbReference>
<feature type="binding site" evidence="17">
    <location>
        <position position="150"/>
    </location>
    <ligand>
        <name>NAD(+)</name>
        <dbReference type="ChEBI" id="CHEBI:57540"/>
    </ligand>
</feature>
<comment type="catalytic activity">
    <reaction evidence="1 17">
        <text>7-phospho-2-dehydro-3-deoxy-D-arabino-heptonate = 3-dehydroquinate + phosphate</text>
        <dbReference type="Rhea" id="RHEA:21968"/>
        <dbReference type="ChEBI" id="CHEBI:32364"/>
        <dbReference type="ChEBI" id="CHEBI:43474"/>
        <dbReference type="ChEBI" id="CHEBI:58394"/>
        <dbReference type="EC" id="4.2.3.4"/>
    </reaction>
</comment>
<keyword evidence="15 17" id="KW-0456">Lyase</keyword>
<dbReference type="Pfam" id="PF01761">
    <property type="entry name" value="DHQ_synthase"/>
    <property type="match status" value="1"/>
</dbReference>
<evidence type="ECO:0000313" key="20">
    <source>
        <dbReference type="EMBL" id="MFE8702233.1"/>
    </source>
</evidence>
<evidence type="ECO:0000256" key="11">
    <source>
        <dbReference type="ARBA" id="ARBA00022741"/>
    </source>
</evidence>